<proteinExistence type="predicted"/>
<feature type="region of interest" description="Disordered" evidence="1">
    <location>
        <begin position="694"/>
        <end position="721"/>
    </location>
</feature>
<reference evidence="3" key="1">
    <citation type="journal article" date="2022" name="Int. J. Mol. Sci.">
        <title>Draft Genome of Tanacetum Coccineum: Genomic Comparison of Closely Related Tanacetum-Family Plants.</title>
        <authorList>
            <person name="Yamashiro T."/>
            <person name="Shiraishi A."/>
            <person name="Nakayama K."/>
            <person name="Satake H."/>
        </authorList>
    </citation>
    <scope>NUCLEOTIDE SEQUENCE</scope>
</reference>
<name>A0ABQ5EKM5_9ASTR</name>
<dbReference type="Proteomes" id="UP001151760">
    <property type="component" value="Unassembled WGS sequence"/>
</dbReference>
<evidence type="ECO:0000259" key="2">
    <source>
        <dbReference type="Pfam" id="PF17856"/>
    </source>
</evidence>
<organism evidence="3 4">
    <name type="scientific">Tanacetum coccineum</name>
    <dbReference type="NCBI Taxonomy" id="301880"/>
    <lineage>
        <taxon>Eukaryota</taxon>
        <taxon>Viridiplantae</taxon>
        <taxon>Streptophyta</taxon>
        <taxon>Embryophyta</taxon>
        <taxon>Tracheophyta</taxon>
        <taxon>Spermatophyta</taxon>
        <taxon>Magnoliopsida</taxon>
        <taxon>eudicotyledons</taxon>
        <taxon>Gunneridae</taxon>
        <taxon>Pentapetalae</taxon>
        <taxon>asterids</taxon>
        <taxon>campanulids</taxon>
        <taxon>Asterales</taxon>
        <taxon>Asteraceae</taxon>
        <taxon>Asteroideae</taxon>
        <taxon>Anthemideae</taxon>
        <taxon>Anthemidinae</taxon>
        <taxon>Tanacetum</taxon>
    </lineage>
</organism>
<dbReference type="InterPro" id="IPR041048">
    <property type="entry name" value="RuvB-like_C"/>
</dbReference>
<accession>A0ABQ5EKM5</accession>
<feature type="compositionally biased region" description="Polar residues" evidence="1">
    <location>
        <begin position="694"/>
        <end position="709"/>
    </location>
</feature>
<evidence type="ECO:0000313" key="4">
    <source>
        <dbReference type="Proteomes" id="UP001151760"/>
    </source>
</evidence>
<dbReference type="EMBL" id="BQNB010016409">
    <property type="protein sequence ID" value="GJT51461.1"/>
    <property type="molecule type" value="Genomic_DNA"/>
</dbReference>
<dbReference type="Pfam" id="PF17856">
    <property type="entry name" value="TIP49_C"/>
    <property type="match status" value="1"/>
</dbReference>
<dbReference type="Gene3D" id="1.10.8.60">
    <property type="match status" value="1"/>
</dbReference>
<evidence type="ECO:0000256" key="1">
    <source>
        <dbReference type="SAM" id="MobiDB-lite"/>
    </source>
</evidence>
<comment type="caution">
    <text evidence="3">The sequence shown here is derived from an EMBL/GenBank/DDBJ whole genome shotgun (WGS) entry which is preliminary data.</text>
</comment>
<evidence type="ECO:0000313" key="3">
    <source>
        <dbReference type="EMBL" id="GJT51461.1"/>
    </source>
</evidence>
<sequence length="721" mass="79415">MVSLPRDSNQFLGSPSHHIHTTILGRQHSQDSRGRLKWTYMMMEKVLLTKIRVETSLRFAIDLIPSAALACQKRKGKVVEMEDMSRVYELFWDVKRSTYRVLAGIGESSQFLAGSLLEYPSLAEIAGYGQNSRIDLDGYWSDPVVQSYTKSSNEMIPYTMKGKPLVLSWGQTPRLDSDVRVLLDSGSGTPSILASCMITYLSMTFRFPYYVRYMDIFAFIHTSNHTKVKVVKRERETTVGRTVPLLLVAPDCGESELEASVYKLFDEGGSAKASKEKETVVSDRLLARAVHNAKVRGNPIPTLPFVTSSISATPECEGEDSSHHSGANIAKAEVDSFVRPSVPVITAATTVTSTVDPAMVIKDKIVKPSPISADSTLASGTDPAMGGFMNLSGSDFLIGGIRTDTEAAEAICLRVEASNFEVYKLQDAQLKVVNDKFHKLYTNFVKMTLHLEERFYPHLLTIIAGRRWLLTHGLELANGKCLNTPKYLSALRTVISKAIKKGMQDGLAARITHGMEGHALTNVAAHNPFAEADYVSALQQLQSVNFPLLVELKTNKDARIEDLMNILRLEEHLAKRLGLNESQPHTNHLMVPIHHSLNKIIIGASALSLTLDVSNARIQRIRDDIVNHRSALRNVFTPLAKPFSAKVLMGTKGTFSTVPATVDTTKAFSITLPFASIVTPISVDYYEATSTDDQAASNESVVGESTNPFPNVDDTELVVPQ</sequence>
<keyword evidence="4" id="KW-1185">Reference proteome</keyword>
<protein>
    <submittedName>
        <fullName evidence="3">Gypsy type transposase</fullName>
    </submittedName>
</protein>
<feature type="domain" description="RuvB-like AAA-lid" evidence="2">
    <location>
        <begin position="47"/>
        <end position="93"/>
    </location>
</feature>
<reference evidence="3" key="2">
    <citation type="submission" date="2022-01" db="EMBL/GenBank/DDBJ databases">
        <authorList>
            <person name="Yamashiro T."/>
            <person name="Shiraishi A."/>
            <person name="Satake H."/>
            <person name="Nakayama K."/>
        </authorList>
    </citation>
    <scope>NUCLEOTIDE SEQUENCE</scope>
</reference>
<gene>
    <name evidence="3" type="ORF">Tco_0977618</name>
</gene>